<dbReference type="PaxDb" id="2903-EOD40816"/>
<keyword evidence="5" id="KW-0804">Transcription</keyword>
<evidence type="ECO:0000256" key="3">
    <source>
        <dbReference type="ARBA" id="ARBA00023015"/>
    </source>
</evidence>
<evidence type="ECO:0000256" key="5">
    <source>
        <dbReference type="ARBA" id="ARBA00023163"/>
    </source>
</evidence>
<dbReference type="RefSeq" id="XP_005793245.1">
    <property type="nucleotide sequence ID" value="XM_005793188.1"/>
</dbReference>
<dbReference type="GO" id="GO:0005634">
    <property type="term" value="C:nucleus"/>
    <property type="evidence" value="ECO:0007669"/>
    <property type="project" value="UniProtKB-SubCell"/>
</dbReference>
<evidence type="ECO:0008006" key="10">
    <source>
        <dbReference type="Google" id="ProtNLM"/>
    </source>
</evidence>
<dbReference type="HOGENOM" id="CLU_1963707_0_0_1"/>
<keyword evidence="3" id="KW-0805">Transcription regulation</keyword>
<dbReference type="GeneID" id="17286083"/>
<evidence type="ECO:0000256" key="1">
    <source>
        <dbReference type="ARBA" id="ARBA00004123"/>
    </source>
</evidence>
<dbReference type="GO" id="GO:0000978">
    <property type="term" value="F:RNA polymerase II cis-regulatory region sequence-specific DNA binding"/>
    <property type="evidence" value="ECO:0007669"/>
    <property type="project" value="TreeGrafter"/>
</dbReference>
<comment type="similarity">
    <text evidence="2">Belongs to the SNAPC3/SRD2 family.</text>
</comment>
<dbReference type="GO" id="GO:0001046">
    <property type="term" value="F:core promoter sequence-specific DNA binding"/>
    <property type="evidence" value="ECO:0007669"/>
    <property type="project" value="TreeGrafter"/>
</dbReference>
<reference evidence="8" key="2">
    <citation type="submission" date="2024-10" db="UniProtKB">
        <authorList>
            <consortium name="EnsemblProtists"/>
        </authorList>
    </citation>
    <scope>IDENTIFICATION</scope>
</reference>
<dbReference type="Proteomes" id="UP000013827">
    <property type="component" value="Unassembled WGS sequence"/>
</dbReference>
<evidence type="ECO:0000313" key="9">
    <source>
        <dbReference type="Proteomes" id="UP000013827"/>
    </source>
</evidence>
<name>A0A0D3KYI1_EMIH1</name>
<evidence type="ECO:0000256" key="4">
    <source>
        <dbReference type="ARBA" id="ARBA00023125"/>
    </source>
</evidence>
<dbReference type="GO" id="GO:0019185">
    <property type="term" value="C:snRNA-activating protein complex"/>
    <property type="evidence" value="ECO:0007669"/>
    <property type="project" value="TreeGrafter"/>
</dbReference>
<evidence type="ECO:0000256" key="7">
    <source>
        <dbReference type="SAM" id="MobiDB-lite"/>
    </source>
</evidence>
<evidence type="ECO:0000256" key="6">
    <source>
        <dbReference type="ARBA" id="ARBA00023242"/>
    </source>
</evidence>
<dbReference type="KEGG" id="ehx:EMIHUDRAFT_251000"/>
<dbReference type="GO" id="GO:0042796">
    <property type="term" value="P:snRNA transcription by RNA polymerase III"/>
    <property type="evidence" value="ECO:0007669"/>
    <property type="project" value="TreeGrafter"/>
</dbReference>
<protein>
    <recommendedName>
        <fullName evidence="10">snRNA-activating protein complex subunit 3</fullName>
    </recommendedName>
</protein>
<keyword evidence="6" id="KW-0539">Nucleus</keyword>
<proteinExistence type="inferred from homology"/>
<organism evidence="8 9">
    <name type="scientific">Emiliania huxleyi (strain CCMP1516)</name>
    <dbReference type="NCBI Taxonomy" id="280463"/>
    <lineage>
        <taxon>Eukaryota</taxon>
        <taxon>Haptista</taxon>
        <taxon>Haptophyta</taxon>
        <taxon>Prymnesiophyceae</taxon>
        <taxon>Isochrysidales</taxon>
        <taxon>Noelaerhabdaceae</taxon>
        <taxon>Emiliania</taxon>
    </lineage>
</organism>
<dbReference type="EnsemblProtists" id="EOD40816">
    <property type="protein sequence ID" value="EOD40816"/>
    <property type="gene ID" value="EMIHUDRAFT_251000"/>
</dbReference>
<dbReference type="Pfam" id="PF12251">
    <property type="entry name" value="SNAPC3"/>
    <property type="match status" value="1"/>
</dbReference>
<feature type="region of interest" description="Disordered" evidence="7">
    <location>
        <begin position="106"/>
        <end position="128"/>
    </location>
</feature>
<dbReference type="InterPro" id="IPR022042">
    <property type="entry name" value="snRNA-activating_su3"/>
</dbReference>
<comment type="subcellular location">
    <subcellularLocation>
        <location evidence="1">Nucleus</location>
    </subcellularLocation>
</comment>
<dbReference type="AlphaFoldDB" id="A0A0D3KYI1"/>
<sequence length="128" mass="14175">MTQYLFTHDGDCEHAIVFECGLASERDELRPERYPLLCYRSKDATERCSVCNLAATHEVAGCATADTFPLYLCKDCRSEYFFDAKGYLRPSMAGFSEWPLHQRPTLALGGDGGDEPETGPVLAEAVAE</sequence>
<evidence type="ECO:0000256" key="2">
    <source>
        <dbReference type="ARBA" id="ARBA00010410"/>
    </source>
</evidence>
<dbReference type="GO" id="GO:0042795">
    <property type="term" value="P:snRNA transcription by RNA polymerase II"/>
    <property type="evidence" value="ECO:0007669"/>
    <property type="project" value="TreeGrafter"/>
</dbReference>
<keyword evidence="9" id="KW-1185">Reference proteome</keyword>
<dbReference type="PANTHER" id="PTHR13421">
    <property type="entry name" value="SNRNA-ACTIVATING PROTEIN COMPLEX SUBUNIT 3"/>
    <property type="match status" value="1"/>
</dbReference>
<evidence type="ECO:0000313" key="8">
    <source>
        <dbReference type="EnsemblProtists" id="EOD40816"/>
    </source>
</evidence>
<dbReference type="PANTHER" id="PTHR13421:SF16">
    <property type="entry name" value="SNRNA-ACTIVATING PROTEIN COMPLEX SUBUNIT 3"/>
    <property type="match status" value="1"/>
</dbReference>
<keyword evidence="4" id="KW-0238">DNA-binding</keyword>
<dbReference type="GO" id="GO:0001006">
    <property type="term" value="F:RNA polymerase III type 3 promoter sequence-specific DNA binding"/>
    <property type="evidence" value="ECO:0007669"/>
    <property type="project" value="TreeGrafter"/>
</dbReference>
<dbReference type="GO" id="GO:0003681">
    <property type="term" value="F:bent DNA binding"/>
    <property type="evidence" value="ECO:0007669"/>
    <property type="project" value="TreeGrafter"/>
</dbReference>
<reference evidence="9" key="1">
    <citation type="journal article" date="2013" name="Nature">
        <title>Pan genome of the phytoplankton Emiliania underpins its global distribution.</title>
        <authorList>
            <person name="Read B.A."/>
            <person name="Kegel J."/>
            <person name="Klute M.J."/>
            <person name="Kuo A."/>
            <person name="Lefebvre S.C."/>
            <person name="Maumus F."/>
            <person name="Mayer C."/>
            <person name="Miller J."/>
            <person name="Monier A."/>
            <person name="Salamov A."/>
            <person name="Young J."/>
            <person name="Aguilar M."/>
            <person name="Claverie J.M."/>
            <person name="Frickenhaus S."/>
            <person name="Gonzalez K."/>
            <person name="Herman E.K."/>
            <person name="Lin Y.C."/>
            <person name="Napier J."/>
            <person name="Ogata H."/>
            <person name="Sarno A.F."/>
            <person name="Shmutz J."/>
            <person name="Schroeder D."/>
            <person name="de Vargas C."/>
            <person name="Verret F."/>
            <person name="von Dassow P."/>
            <person name="Valentin K."/>
            <person name="Van de Peer Y."/>
            <person name="Wheeler G."/>
            <person name="Dacks J.B."/>
            <person name="Delwiche C.F."/>
            <person name="Dyhrman S.T."/>
            <person name="Glockner G."/>
            <person name="John U."/>
            <person name="Richards T."/>
            <person name="Worden A.Z."/>
            <person name="Zhang X."/>
            <person name="Grigoriev I.V."/>
            <person name="Allen A.E."/>
            <person name="Bidle K."/>
            <person name="Borodovsky M."/>
            <person name="Bowler C."/>
            <person name="Brownlee C."/>
            <person name="Cock J.M."/>
            <person name="Elias M."/>
            <person name="Gladyshev V.N."/>
            <person name="Groth M."/>
            <person name="Guda C."/>
            <person name="Hadaegh A."/>
            <person name="Iglesias-Rodriguez M.D."/>
            <person name="Jenkins J."/>
            <person name="Jones B.M."/>
            <person name="Lawson T."/>
            <person name="Leese F."/>
            <person name="Lindquist E."/>
            <person name="Lobanov A."/>
            <person name="Lomsadze A."/>
            <person name="Malik S.B."/>
            <person name="Marsh M.E."/>
            <person name="Mackinder L."/>
            <person name="Mock T."/>
            <person name="Mueller-Roeber B."/>
            <person name="Pagarete A."/>
            <person name="Parker M."/>
            <person name="Probert I."/>
            <person name="Quesneville H."/>
            <person name="Raines C."/>
            <person name="Rensing S.A."/>
            <person name="Riano-Pachon D.M."/>
            <person name="Richier S."/>
            <person name="Rokitta S."/>
            <person name="Shiraiwa Y."/>
            <person name="Soanes D.M."/>
            <person name="van der Giezen M."/>
            <person name="Wahlund T.M."/>
            <person name="Williams B."/>
            <person name="Wilson W."/>
            <person name="Wolfe G."/>
            <person name="Wurch L.L."/>
        </authorList>
    </citation>
    <scope>NUCLEOTIDE SEQUENCE</scope>
</reference>
<accession>A0A0D3KYI1</accession>